<dbReference type="InterPro" id="IPR000847">
    <property type="entry name" value="LysR_HTH_N"/>
</dbReference>
<dbReference type="Proteomes" id="UP001631949">
    <property type="component" value="Unassembled WGS sequence"/>
</dbReference>
<organism evidence="2 3">
    <name type="scientific">Peptococcus simiae</name>
    <dbReference type="NCBI Taxonomy" id="1643805"/>
    <lineage>
        <taxon>Bacteria</taxon>
        <taxon>Bacillati</taxon>
        <taxon>Bacillota</taxon>
        <taxon>Clostridia</taxon>
        <taxon>Eubacteriales</taxon>
        <taxon>Peptococcaceae</taxon>
        <taxon>Peptococcus</taxon>
    </lineage>
</organism>
<reference evidence="2 3" key="1">
    <citation type="journal article" date="2016" name="Int. J. Syst. Evol. Microbiol.">
        <title>Peptococcus simiae sp. nov., isolated from rhesus macaque faeces and emended description of the genus Peptococcus.</title>
        <authorList>
            <person name="Shkoporov A.N."/>
            <person name="Efimov B.A."/>
            <person name="Kondova I."/>
            <person name="Ouwerling B."/>
            <person name="Chaplin A.V."/>
            <person name="Shcherbakova V.A."/>
            <person name="Langermans J.A.M."/>
        </authorList>
    </citation>
    <scope>NUCLEOTIDE SEQUENCE [LARGE SCALE GENOMIC DNA]</scope>
    <source>
        <strain evidence="2 3">M108</strain>
    </source>
</reference>
<evidence type="ECO:0000313" key="2">
    <source>
        <dbReference type="EMBL" id="MFM9412968.1"/>
    </source>
</evidence>
<dbReference type="RefSeq" id="WP_408976586.1">
    <property type="nucleotide sequence ID" value="NZ_JBJUVG010000001.1"/>
</dbReference>
<dbReference type="InterPro" id="IPR036390">
    <property type="entry name" value="WH_DNA-bd_sf"/>
</dbReference>
<dbReference type="EMBL" id="JBJUVG010000001">
    <property type="protein sequence ID" value="MFM9412968.1"/>
    <property type="molecule type" value="Genomic_DNA"/>
</dbReference>
<keyword evidence="3" id="KW-1185">Reference proteome</keyword>
<dbReference type="Pfam" id="PF00126">
    <property type="entry name" value="HTH_1"/>
    <property type="match status" value="1"/>
</dbReference>
<evidence type="ECO:0000259" key="1">
    <source>
        <dbReference type="PROSITE" id="PS50931"/>
    </source>
</evidence>
<feature type="domain" description="HTH lysR-type" evidence="1">
    <location>
        <begin position="1"/>
        <end position="47"/>
    </location>
</feature>
<sequence length="78" mass="8535">MDPMKIRALLTALDCGRLAKAADRLGYTPSGMSRLIAGLEKDLATSLYYGTGVACRRQRPAGLFCRPSETWLPQKTGF</sequence>
<dbReference type="Gene3D" id="1.10.10.10">
    <property type="entry name" value="Winged helix-like DNA-binding domain superfamily/Winged helix DNA-binding domain"/>
    <property type="match status" value="1"/>
</dbReference>
<evidence type="ECO:0000313" key="3">
    <source>
        <dbReference type="Proteomes" id="UP001631949"/>
    </source>
</evidence>
<protein>
    <submittedName>
        <fullName evidence="2">LysR family transcriptional regulator</fullName>
    </submittedName>
</protein>
<dbReference type="InterPro" id="IPR036388">
    <property type="entry name" value="WH-like_DNA-bd_sf"/>
</dbReference>
<dbReference type="SUPFAM" id="SSF46785">
    <property type="entry name" value="Winged helix' DNA-binding domain"/>
    <property type="match status" value="1"/>
</dbReference>
<name>A0ABW9GXW1_9FIRM</name>
<dbReference type="PROSITE" id="PS50931">
    <property type="entry name" value="HTH_LYSR"/>
    <property type="match status" value="1"/>
</dbReference>
<proteinExistence type="predicted"/>
<comment type="caution">
    <text evidence="2">The sequence shown here is derived from an EMBL/GenBank/DDBJ whole genome shotgun (WGS) entry which is preliminary data.</text>
</comment>
<accession>A0ABW9GXW1</accession>
<gene>
    <name evidence="2" type="ORF">ACKQTC_01065</name>
</gene>